<proteinExistence type="predicted"/>
<evidence type="ECO:0000256" key="1">
    <source>
        <dbReference type="SAM" id="MobiDB-lite"/>
    </source>
</evidence>
<evidence type="ECO:0000313" key="3">
    <source>
        <dbReference type="Proteomes" id="UP000564885"/>
    </source>
</evidence>
<accession>A0A849IGG6</accession>
<comment type="caution">
    <text evidence="2">The sequence shown here is derived from an EMBL/GenBank/DDBJ whole genome shotgun (WGS) entry which is preliminary data.</text>
</comment>
<dbReference type="Proteomes" id="UP000564885">
    <property type="component" value="Unassembled WGS sequence"/>
</dbReference>
<sequence length="454" mass="50000">MRVLGLRIPFTRGKAAASLAPVDNRGGWFPLIREGFTGAWQQNVEVKYDSVLANHADFAVRTLIAADIGKLRIKLVQKQDRIWQETTNPAYSPVLRKPNRYQTRQQFIECWVLSKLQRGNTYVLKERDARNVVVRLYVLDPDRVKVLVADDGSIYYGLMRDSLSGLSEDYILVPASEIIHDRFNCFFHPLVGLSPIFANGLAATQGLAIQNMSAGFFRNGATPGGILTAPGAIGDDTAKRLKEHWEANYSGKNRGRIAVLGDGLKYEAMTAKAVDSQLIEQLKWTAEVICSTYHVPPYKIGVGAMPSYNNIQALNVEYYSQCLQAHIEAIEACLDEGLGMDGVSIGTEFDTDNLLRMDSVTQMEVLDKGKNTFTPNEARQKLDLAPKTGGDAVYRQQQDYSIEALAKRDAQDDPFGTAAKPAPASDGPPPANDNPPAVSAAYFGSRLRKSLAKP</sequence>
<dbReference type="AlphaFoldDB" id="A0A849IGG6"/>
<gene>
    <name evidence="2" type="ORF">HJG44_22050</name>
</gene>
<protein>
    <submittedName>
        <fullName evidence="2">Phage portal protein</fullName>
    </submittedName>
</protein>
<dbReference type="InterPro" id="IPR006427">
    <property type="entry name" value="Portal_HK97"/>
</dbReference>
<keyword evidence="3" id="KW-1185">Reference proteome</keyword>
<dbReference type="EMBL" id="JABEPP010000007">
    <property type="protein sequence ID" value="NNM75047.1"/>
    <property type="molecule type" value="Genomic_DNA"/>
</dbReference>
<dbReference type="RefSeq" id="WP_171220551.1">
    <property type="nucleotide sequence ID" value="NZ_JABEPP010000007.1"/>
</dbReference>
<dbReference type="NCBIfam" id="TIGR01537">
    <property type="entry name" value="portal_HK97"/>
    <property type="match status" value="1"/>
</dbReference>
<reference evidence="2 3" key="1">
    <citation type="submission" date="2020-04" db="EMBL/GenBank/DDBJ databases">
        <title>Enterovirga sp. isolate from soil.</title>
        <authorList>
            <person name="Chea S."/>
            <person name="Kim D.-U."/>
        </authorList>
    </citation>
    <scope>NUCLEOTIDE SEQUENCE [LARGE SCALE GENOMIC DNA]</scope>
    <source>
        <strain evidence="2 3">DB1703</strain>
    </source>
</reference>
<dbReference type="InterPro" id="IPR006944">
    <property type="entry name" value="Phage/GTA_portal"/>
</dbReference>
<feature type="region of interest" description="Disordered" evidence="1">
    <location>
        <begin position="405"/>
        <end position="454"/>
    </location>
</feature>
<dbReference type="Pfam" id="PF04860">
    <property type="entry name" value="Phage_portal"/>
    <property type="match status" value="1"/>
</dbReference>
<name>A0A849IGG6_9HYPH</name>
<evidence type="ECO:0000313" key="2">
    <source>
        <dbReference type="EMBL" id="NNM75047.1"/>
    </source>
</evidence>
<organism evidence="2 3">
    <name type="scientific">Enterovirga aerilata</name>
    <dbReference type="NCBI Taxonomy" id="2730920"/>
    <lineage>
        <taxon>Bacteria</taxon>
        <taxon>Pseudomonadati</taxon>
        <taxon>Pseudomonadota</taxon>
        <taxon>Alphaproteobacteria</taxon>
        <taxon>Hyphomicrobiales</taxon>
        <taxon>Methylobacteriaceae</taxon>
        <taxon>Enterovirga</taxon>
    </lineage>
</organism>